<evidence type="ECO:0000256" key="2">
    <source>
        <dbReference type="ARBA" id="ARBA00022475"/>
    </source>
</evidence>
<evidence type="ECO:0000256" key="5">
    <source>
        <dbReference type="ARBA" id="ARBA00022781"/>
    </source>
</evidence>
<keyword evidence="4 13" id="KW-0812">Transmembrane</keyword>
<dbReference type="InterPro" id="IPR002146">
    <property type="entry name" value="ATP_synth_b/b'su_bac/chlpt"/>
</dbReference>
<keyword evidence="8 13" id="KW-0472">Membrane</keyword>
<keyword evidence="15" id="KW-0175">Coiled coil</keyword>
<keyword evidence="17" id="KW-1185">Reference proteome</keyword>
<feature type="transmembrane region" description="Helical" evidence="13">
    <location>
        <begin position="52"/>
        <end position="70"/>
    </location>
</feature>
<evidence type="ECO:0000256" key="14">
    <source>
        <dbReference type="RuleBase" id="RU003848"/>
    </source>
</evidence>
<evidence type="ECO:0000256" key="15">
    <source>
        <dbReference type="SAM" id="Coils"/>
    </source>
</evidence>
<proteinExistence type="inferred from homology"/>
<evidence type="ECO:0000256" key="13">
    <source>
        <dbReference type="HAMAP-Rule" id="MF_01398"/>
    </source>
</evidence>
<dbReference type="AlphaFoldDB" id="A0A0B5BDQ2"/>
<reference evidence="16 17" key="1">
    <citation type="journal article" date="2015" name="Genome Announc.">
        <title>Complete Genome of Geobacter pickeringii G13T, a Metal-Reducing Isolate from Sedimentary Kaolin Deposits.</title>
        <authorList>
            <person name="Badalamenti J.P."/>
            <person name="Bond D.R."/>
        </authorList>
    </citation>
    <scope>NUCLEOTIDE SEQUENCE [LARGE SCALE GENOMIC DNA]</scope>
    <source>
        <strain evidence="16 17">G13</strain>
    </source>
</reference>
<organism evidence="16 17">
    <name type="scientific">Geobacter pickeringii</name>
    <dbReference type="NCBI Taxonomy" id="345632"/>
    <lineage>
        <taxon>Bacteria</taxon>
        <taxon>Pseudomonadati</taxon>
        <taxon>Thermodesulfobacteriota</taxon>
        <taxon>Desulfuromonadia</taxon>
        <taxon>Geobacterales</taxon>
        <taxon>Geobacteraceae</taxon>
        <taxon>Geobacter</taxon>
    </lineage>
</organism>
<comment type="subcellular location">
    <subcellularLocation>
        <location evidence="13">Cell membrane</location>
        <topology evidence="13">Single-pass membrane protein</topology>
    </subcellularLocation>
    <subcellularLocation>
        <location evidence="12">Endomembrane system</location>
        <topology evidence="12">Single-pass membrane protein</topology>
    </subcellularLocation>
</comment>
<keyword evidence="9 13" id="KW-0066">ATP synthesis</keyword>
<feature type="coiled-coil region" evidence="15">
    <location>
        <begin position="83"/>
        <end position="183"/>
    </location>
</feature>
<evidence type="ECO:0000313" key="17">
    <source>
        <dbReference type="Proteomes" id="UP000057609"/>
    </source>
</evidence>
<evidence type="ECO:0000256" key="7">
    <source>
        <dbReference type="ARBA" id="ARBA00023065"/>
    </source>
</evidence>
<comment type="similarity">
    <text evidence="13 14">Belongs to the ATPase B chain family.</text>
</comment>
<dbReference type="Pfam" id="PF00430">
    <property type="entry name" value="ATP-synt_B"/>
    <property type="match status" value="1"/>
</dbReference>
<dbReference type="Proteomes" id="UP000057609">
    <property type="component" value="Chromosome"/>
</dbReference>
<dbReference type="GO" id="GO:0005886">
    <property type="term" value="C:plasma membrane"/>
    <property type="evidence" value="ECO:0007669"/>
    <property type="project" value="UniProtKB-SubCell"/>
</dbReference>
<evidence type="ECO:0000256" key="3">
    <source>
        <dbReference type="ARBA" id="ARBA00022547"/>
    </source>
</evidence>
<comment type="function">
    <text evidence="10 13">F(1)F(0) ATP synthase produces ATP from ADP in the presence of a proton or sodium gradient. F-type ATPases consist of two structural domains, F(1) containing the extramembraneous catalytic core and F(0) containing the membrane proton channel, linked together by a central stalk and a peripheral stalk. During catalysis, ATP synthesis in the catalytic domain of F(1) is coupled via a rotary mechanism of the central stalk subunits to proton translocation.</text>
</comment>
<dbReference type="CDD" id="cd06503">
    <property type="entry name" value="ATP-synt_Fo_b"/>
    <property type="match status" value="1"/>
</dbReference>
<evidence type="ECO:0000256" key="10">
    <source>
        <dbReference type="ARBA" id="ARBA00025198"/>
    </source>
</evidence>
<keyword evidence="3 13" id="KW-0138">CF(0)</keyword>
<dbReference type="STRING" id="345632.GPICK_15600"/>
<evidence type="ECO:0000256" key="11">
    <source>
        <dbReference type="ARBA" id="ARBA00025614"/>
    </source>
</evidence>
<protein>
    <recommendedName>
        <fullName evidence="13">ATP synthase subunit b</fullName>
    </recommendedName>
    <alternativeName>
        <fullName evidence="13">ATP synthase F(0) sector subunit b</fullName>
    </alternativeName>
    <alternativeName>
        <fullName evidence="13">ATPase subunit I</fullName>
    </alternativeName>
    <alternativeName>
        <fullName evidence="13">F-type ATPase subunit b</fullName>
        <shortName evidence="13">F-ATPase subunit b</shortName>
    </alternativeName>
</protein>
<dbReference type="HOGENOM" id="CLU_079215_3_2_7"/>
<dbReference type="GO" id="GO:0012505">
    <property type="term" value="C:endomembrane system"/>
    <property type="evidence" value="ECO:0007669"/>
    <property type="project" value="UniProtKB-SubCell"/>
</dbReference>
<gene>
    <name evidence="13" type="primary">atpF</name>
    <name evidence="16" type="ORF">GPICK_15600</name>
</gene>
<evidence type="ECO:0000256" key="12">
    <source>
        <dbReference type="ARBA" id="ARBA00037847"/>
    </source>
</evidence>
<keyword evidence="2 13" id="KW-1003">Cell membrane</keyword>
<keyword evidence="7 13" id="KW-0406">Ion transport</keyword>
<evidence type="ECO:0000256" key="8">
    <source>
        <dbReference type="ARBA" id="ARBA00023136"/>
    </source>
</evidence>
<dbReference type="GO" id="GO:0046933">
    <property type="term" value="F:proton-transporting ATP synthase activity, rotational mechanism"/>
    <property type="evidence" value="ECO:0007669"/>
    <property type="project" value="UniProtKB-UniRule"/>
</dbReference>
<dbReference type="EMBL" id="CP009788">
    <property type="protein sequence ID" value="AJE04602.1"/>
    <property type="molecule type" value="Genomic_DNA"/>
</dbReference>
<keyword evidence="1 13" id="KW-0813">Transport</keyword>
<dbReference type="KEGG" id="gpi:GPICK_15600"/>
<keyword evidence="6 13" id="KW-1133">Transmembrane helix</keyword>
<comment type="function">
    <text evidence="11">Component of the F(0) channel, it forms part of the peripheral stalk, linking F(1) to F(0). The b'-subunit is a diverged and duplicated form of b found in plants and photosynthetic bacteria.</text>
</comment>
<evidence type="ECO:0000256" key="9">
    <source>
        <dbReference type="ARBA" id="ARBA00023310"/>
    </source>
</evidence>
<evidence type="ECO:0000256" key="6">
    <source>
        <dbReference type="ARBA" id="ARBA00022989"/>
    </source>
</evidence>
<sequence length="206" mass="22744">MANARGYRGLVRPVVTMAVFCLALAGLAALGFASEGGEGAHHVDTGKQLKDFMWRVIDFAALIALLVWALKKANVKGALGDRTATIEKALRDAETARDAAERKLAEYREKLETANNEVDEIYAAIRREGELEKERIVAEAKSAAEKIREQAAATANQEILKAKAELRDEAARLAVQMAEQAIREKISKDDQDRLVKDYLTKVENLH</sequence>
<evidence type="ECO:0000256" key="4">
    <source>
        <dbReference type="ARBA" id="ARBA00022692"/>
    </source>
</evidence>
<dbReference type="PANTHER" id="PTHR34264:SF3">
    <property type="entry name" value="ATP SYNTHASE SUBUNIT B, CHLOROPLASTIC"/>
    <property type="match status" value="1"/>
</dbReference>
<accession>A0A0B5BDQ2</accession>
<dbReference type="OrthoDB" id="5471016at2"/>
<name>A0A0B5BDQ2_9BACT</name>
<dbReference type="RefSeq" id="WP_039744771.1">
    <property type="nucleotide sequence ID" value="NZ_CP009788.1"/>
</dbReference>
<dbReference type="GO" id="GO:0045259">
    <property type="term" value="C:proton-transporting ATP synthase complex"/>
    <property type="evidence" value="ECO:0007669"/>
    <property type="project" value="UniProtKB-KW"/>
</dbReference>
<evidence type="ECO:0000256" key="1">
    <source>
        <dbReference type="ARBA" id="ARBA00022448"/>
    </source>
</evidence>
<dbReference type="HAMAP" id="MF_01398">
    <property type="entry name" value="ATP_synth_b_bprime"/>
    <property type="match status" value="1"/>
</dbReference>
<evidence type="ECO:0000313" key="16">
    <source>
        <dbReference type="EMBL" id="AJE04602.1"/>
    </source>
</evidence>
<dbReference type="PANTHER" id="PTHR34264">
    <property type="entry name" value="ATP SYNTHASE SUBUNIT B, CHLOROPLASTIC"/>
    <property type="match status" value="1"/>
</dbReference>
<comment type="subunit">
    <text evidence="13">F-type ATPases have 2 components, F(1) - the catalytic core - and F(0) - the membrane proton channel. F(1) has five subunits: alpha(3), beta(3), gamma(1), delta(1), epsilon(1). F(0) has three main subunits: a(1), b(2) and c(10-14). The alpha and beta chains form an alternating ring which encloses part of the gamma chain. F(1) is attached to F(0) by a central stalk formed by the gamma and epsilon chains, while a peripheral stalk is formed by the delta and b chains.</text>
</comment>
<keyword evidence="5 13" id="KW-0375">Hydrogen ion transport</keyword>